<name>R7WL86_9NOCA</name>
<reference evidence="1 2" key="1">
    <citation type="journal article" date="2013" name="Genome Announc.">
        <title>Draft Genome Sequence of Rhodococcus rhodnii Strain LMG5362, a Symbiont of Rhodnius prolixus (Hemiptera, Reduviidae, Triatominae), the Principle Vector of Trypanosoma cruzi.</title>
        <authorList>
            <person name="Pachebat J.A."/>
            <person name="van Keulen G."/>
            <person name="Whitten M.M."/>
            <person name="Girdwood S."/>
            <person name="Del Sol R."/>
            <person name="Dyson P.J."/>
            <person name="Facey P.D."/>
        </authorList>
    </citation>
    <scope>NUCLEOTIDE SEQUENCE [LARGE SCALE GENOMIC DNA]</scope>
    <source>
        <strain evidence="1 2">LMG 5362</strain>
    </source>
</reference>
<keyword evidence="2" id="KW-1185">Reference proteome</keyword>
<evidence type="ECO:0000313" key="2">
    <source>
        <dbReference type="Proteomes" id="UP000013525"/>
    </source>
</evidence>
<evidence type="ECO:0000313" key="1">
    <source>
        <dbReference type="EMBL" id="EOM76081.1"/>
    </source>
</evidence>
<dbReference type="AlphaFoldDB" id="R7WL86"/>
<gene>
    <name evidence="1" type="ORF">Rrhod_2610</name>
</gene>
<comment type="caution">
    <text evidence="1">The sequence shown here is derived from an EMBL/GenBank/DDBJ whole genome shotgun (WGS) entry which is preliminary data.</text>
</comment>
<proteinExistence type="predicted"/>
<dbReference type="EMBL" id="APMY01000076">
    <property type="protein sequence ID" value="EOM76081.1"/>
    <property type="molecule type" value="Genomic_DNA"/>
</dbReference>
<sequence>MRAREPPTCSTRDVFPNDLSNVDLANVHATAPGHSLPV</sequence>
<dbReference type="Proteomes" id="UP000013525">
    <property type="component" value="Unassembled WGS sequence"/>
</dbReference>
<protein>
    <submittedName>
        <fullName evidence="1">Uncharacterized protein</fullName>
    </submittedName>
</protein>
<organism evidence="1 2">
    <name type="scientific">Rhodococcus rhodnii LMG 5362</name>
    <dbReference type="NCBI Taxonomy" id="1273125"/>
    <lineage>
        <taxon>Bacteria</taxon>
        <taxon>Bacillati</taxon>
        <taxon>Actinomycetota</taxon>
        <taxon>Actinomycetes</taxon>
        <taxon>Mycobacteriales</taxon>
        <taxon>Nocardiaceae</taxon>
        <taxon>Rhodococcus</taxon>
    </lineage>
</organism>
<accession>R7WL86</accession>